<evidence type="ECO:0000313" key="10">
    <source>
        <dbReference type="Proteomes" id="UP000219612"/>
    </source>
</evidence>
<evidence type="ECO:0000256" key="7">
    <source>
        <dbReference type="SAM" id="Phobius"/>
    </source>
</evidence>
<feature type="transmembrane region" description="Helical" evidence="7">
    <location>
        <begin position="78"/>
        <end position="99"/>
    </location>
</feature>
<keyword evidence="6 7" id="KW-0472">Membrane</keyword>
<evidence type="ECO:0000256" key="1">
    <source>
        <dbReference type="ARBA" id="ARBA00004651"/>
    </source>
</evidence>
<feature type="transmembrane region" description="Helical" evidence="7">
    <location>
        <begin position="252"/>
        <end position="271"/>
    </location>
</feature>
<feature type="transmembrane region" description="Helical" evidence="7">
    <location>
        <begin position="111"/>
        <end position="137"/>
    </location>
</feature>
<dbReference type="Proteomes" id="UP000219612">
    <property type="component" value="Unassembled WGS sequence"/>
</dbReference>
<evidence type="ECO:0000256" key="2">
    <source>
        <dbReference type="ARBA" id="ARBA00022475"/>
    </source>
</evidence>
<dbReference type="OrthoDB" id="23692at2"/>
<feature type="transmembrane region" description="Helical" evidence="7">
    <location>
        <begin position="204"/>
        <end position="231"/>
    </location>
</feature>
<dbReference type="Gene3D" id="3.60.40.10">
    <property type="entry name" value="PPM-type phosphatase domain"/>
    <property type="match status" value="1"/>
</dbReference>
<feature type="transmembrane region" description="Helical" evidence="7">
    <location>
        <begin position="53"/>
        <end position="72"/>
    </location>
</feature>
<dbReference type="PANTHER" id="PTHR43156">
    <property type="entry name" value="STAGE II SPORULATION PROTEIN E-RELATED"/>
    <property type="match status" value="1"/>
</dbReference>
<dbReference type="Pfam" id="PF07228">
    <property type="entry name" value="SpoIIE"/>
    <property type="match status" value="1"/>
</dbReference>
<feature type="transmembrane region" description="Helical" evidence="7">
    <location>
        <begin position="149"/>
        <end position="167"/>
    </location>
</feature>
<dbReference type="GO" id="GO:0016791">
    <property type="term" value="F:phosphatase activity"/>
    <property type="evidence" value="ECO:0007669"/>
    <property type="project" value="TreeGrafter"/>
</dbReference>
<dbReference type="AlphaFoldDB" id="A0A285KSS7"/>
<dbReference type="InterPro" id="IPR007895">
    <property type="entry name" value="MASE1"/>
</dbReference>
<name>A0A285KSS7_9ACTN</name>
<evidence type="ECO:0000256" key="5">
    <source>
        <dbReference type="ARBA" id="ARBA00022989"/>
    </source>
</evidence>
<comment type="subcellular location">
    <subcellularLocation>
        <location evidence="1">Cell membrane</location>
        <topology evidence="1">Multi-pass membrane protein</topology>
    </subcellularLocation>
</comment>
<keyword evidence="2" id="KW-1003">Cell membrane</keyword>
<accession>A0A285KSS7</accession>
<dbReference type="SUPFAM" id="SSF81606">
    <property type="entry name" value="PP2C-like"/>
    <property type="match status" value="1"/>
</dbReference>
<gene>
    <name evidence="9" type="ORF">SAMN05421748_1591</name>
</gene>
<feature type="domain" description="PPM-type phosphatase" evidence="8">
    <location>
        <begin position="296"/>
        <end position="506"/>
    </location>
</feature>
<reference evidence="10" key="1">
    <citation type="submission" date="2017-09" db="EMBL/GenBank/DDBJ databases">
        <authorList>
            <person name="Varghese N."/>
            <person name="Submissions S."/>
        </authorList>
    </citation>
    <scope>NUCLEOTIDE SEQUENCE [LARGE SCALE GENOMIC DNA]</scope>
    <source>
        <strain evidence="10">CGMCC 4.6857</strain>
    </source>
</reference>
<evidence type="ECO:0000256" key="4">
    <source>
        <dbReference type="ARBA" id="ARBA00022801"/>
    </source>
</evidence>
<proteinExistence type="predicted"/>
<evidence type="ECO:0000256" key="3">
    <source>
        <dbReference type="ARBA" id="ARBA00022692"/>
    </source>
</evidence>
<dbReference type="InterPro" id="IPR001932">
    <property type="entry name" value="PPM-type_phosphatase-like_dom"/>
</dbReference>
<feature type="transmembrane region" description="Helical" evidence="7">
    <location>
        <begin position="174"/>
        <end position="192"/>
    </location>
</feature>
<dbReference type="RefSeq" id="WP_097329334.1">
    <property type="nucleotide sequence ID" value="NZ_OBDY01000059.1"/>
</dbReference>
<feature type="transmembrane region" description="Helical" evidence="7">
    <location>
        <begin position="30"/>
        <end position="46"/>
    </location>
</feature>
<dbReference type="PANTHER" id="PTHR43156:SF2">
    <property type="entry name" value="STAGE II SPORULATION PROTEIN E"/>
    <property type="match status" value="1"/>
</dbReference>
<sequence length="519" mass="54718">MTRLRLLLVVAVAYTIGAQLAFVVFDADSIVVLFLPAGVTLSALLLSPRREWAWILATVAALELLIDIGHGLDPVYALGFAAANTLEPLVGALLLRRAVAGRIDLAQRPHLLAFLAFGVVAGPAVGALIGGTTIALAQDRGWFSSFLPFWAGDATGALTVAGTVLAWRRSLLTRCVPAVLVTAAVTAAGFWPQHLPLFYLPIPLLFWLGFTQPLAVTMTSGLAMTVTANTLTGAGRGPWAALDGPIEIKTATLQLFLAVAILGACFLTVGVTERDRAVSAAHQLQQALLPAVIPQRPGIRVSAGYRPADLTHHVGGDWYDVFDVPGDRVGFAVGDVVGHNLAAAAAMARLQSALRLLAQTAPGPAEVLAGLDRASMVIDGAHMCTVAYADYHPATRRLRYACAGHPPPLLMTDGTGEFLWEGRSMPLAVEPCPRPHAEREVPPGAHLLLYTDGLVERRTEPLRTSLDRLAVTVAAEPGAGLTETLLNRIPHDGPAIDDAVVLHVTFDSAPATYSNGLAS</sequence>
<dbReference type="InterPro" id="IPR052016">
    <property type="entry name" value="Bact_Sigma-Reg"/>
</dbReference>
<dbReference type="Pfam" id="PF05231">
    <property type="entry name" value="MASE1"/>
    <property type="match status" value="1"/>
</dbReference>
<dbReference type="SMART" id="SM00331">
    <property type="entry name" value="PP2C_SIG"/>
    <property type="match status" value="1"/>
</dbReference>
<keyword evidence="10" id="KW-1185">Reference proteome</keyword>
<evidence type="ECO:0000259" key="8">
    <source>
        <dbReference type="SMART" id="SM00331"/>
    </source>
</evidence>
<organism evidence="9 10">
    <name type="scientific">Paractinoplanes atraurantiacus</name>
    <dbReference type="NCBI Taxonomy" id="1036182"/>
    <lineage>
        <taxon>Bacteria</taxon>
        <taxon>Bacillati</taxon>
        <taxon>Actinomycetota</taxon>
        <taxon>Actinomycetes</taxon>
        <taxon>Micromonosporales</taxon>
        <taxon>Micromonosporaceae</taxon>
        <taxon>Paractinoplanes</taxon>
    </lineage>
</organism>
<dbReference type="InterPro" id="IPR036457">
    <property type="entry name" value="PPM-type-like_dom_sf"/>
</dbReference>
<keyword evidence="3 7" id="KW-0812">Transmembrane</keyword>
<keyword evidence="4" id="KW-0378">Hydrolase</keyword>
<evidence type="ECO:0000313" key="9">
    <source>
        <dbReference type="EMBL" id="SNY75708.1"/>
    </source>
</evidence>
<evidence type="ECO:0000256" key="6">
    <source>
        <dbReference type="ARBA" id="ARBA00023136"/>
    </source>
</evidence>
<dbReference type="GO" id="GO:0005886">
    <property type="term" value="C:plasma membrane"/>
    <property type="evidence" value="ECO:0007669"/>
    <property type="project" value="UniProtKB-SubCell"/>
</dbReference>
<keyword evidence="5 7" id="KW-1133">Transmembrane helix</keyword>
<dbReference type="EMBL" id="OBDY01000059">
    <property type="protein sequence ID" value="SNY75708.1"/>
    <property type="molecule type" value="Genomic_DNA"/>
</dbReference>
<protein>
    <submittedName>
        <fullName evidence="9">MASE1 protein</fullName>
    </submittedName>
</protein>